<gene>
    <name evidence="5" type="primary">LOC136085228</name>
</gene>
<keyword evidence="1" id="KW-0227">DNA damage</keyword>
<keyword evidence="4" id="KW-1185">Reference proteome</keyword>
<dbReference type="EC" id="5.6.2.3" evidence="1"/>
<dbReference type="Gene3D" id="3.40.50.300">
    <property type="entry name" value="P-loop containing nucleotide triphosphate hydrolases"/>
    <property type="match status" value="2"/>
</dbReference>
<dbReference type="InterPro" id="IPR049163">
    <property type="entry name" value="Pif1-like_2B_dom"/>
</dbReference>
<proteinExistence type="inferred from homology"/>
<dbReference type="Proteomes" id="UP001652625">
    <property type="component" value="Chromosome 09"/>
</dbReference>
<dbReference type="Pfam" id="PF21530">
    <property type="entry name" value="Pif1_2B_dom"/>
    <property type="match status" value="1"/>
</dbReference>
<comment type="cofactor">
    <cofactor evidence="1">
        <name>Mg(2+)</name>
        <dbReference type="ChEBI" id="CHEBI:18420"/>
    </cofactor>
</comment>
<feature type="domain" description="DNA helicase Pif1-like DEAD-box helicase" evidence="2">
    <location>
        <begin position="194"/>
        <end position="264"/>
    </location>
</feature>
<accession>A0ABM4CLC0</accession>
<evidence type="ECO:0000256" key="1">
    <source>
        <dbReference type="RuleBase" id="RU363044"/>
    </source>
</evidence>
<keyword evidence="1" id="KW-0378">Hydrolase</keyword>
<comment type="catalytic activity">
    <reaction evidence="1">
        <text>ATP + H2O = ADP + phosphate + H(+)</text>
        <dbReference type="Rhea" id="RHEA:13065"/>
        <dbReference type="ChEBI" id="CHEBI:15377"/>
        <dbReference type="ChEBI" id="CHEBI:15378"/>
        <dbReference type="ChEBI" id="CHEBI:30616"/>
        <dbReference type="ChEBI" id="CHEBI:43474"/>
        <dbReference type="ChEBI" id="CHEBI:456216"/>
        <dbReference type="EC" id="5.6.2.3"/>
    </reaction>
</comment>
<keyword evidence="1" id="KW-0067">ATP-binding</keyword>
<dbReference type="InterPro" id="IPR010285">
    <property type="entry name" value="DNA_helicase_pif1-like_DEAD"/>
</dbReference>
<dbReference type="CDD" id="cd18809">
    <property type="entry name" value="SF1_C_RecD"/>
    <property type="match status" value="1"/>
</dbReference>
<evidence type="ECO:0000259" key="2">
    <source>
        <dbReference type="Pfam" id="PF05970"/>
    </source>
</evidence>
<keyword evidence="1" id="KW-0234">DNA repair</keyword>
<sequence>MSEKKLNDFLRLEYEQNCFCPATLNEIRVSMLLCKDNEDTWQSFFIHVVDFNEYPQNLRRIMINKQIIIENVNNCQTKEEFETYTKSLNPEEIIFLTAYLSSINNKINQKKMKLSSEQKLAFKWLDDGENFFITGGAGCGKSYLIDAIAKSEQIYKQMTVTASTGIAAYLLNGSTVHSFAGIETGTKSDDYYIRKCEDELFGGIQVIVCGDFYQLKPIVENYAFQSSIWKQYIVKVLNLTTCFRQKDDLQFFNALNELRLGQVSADSIKYMTKRHFIDENSINDEYTRLFFRNLSVQFYNHKKMKDIKHKEFTFYSKDVIRDPKVLALFRIPQVLTVKVNVIVMLIKNINVEEGLCNGAFGKVIQIENDGVWILMNNRENKIEVVNKDILDNAHSTIASRVGIPLKLAFSLTVHKAQGSTMKKIVLDFNENAFNPTLYYVSLSRVCNINDVYILHNNKEQLEKIFKSIKINQLVNGHYQQFVK</sequence>
<evidence type="ECO:0000313" key="5">
    <source>
        <dbReference type="RefSeq" id="XP_065662588.1"/>
    </source>
</evidence>
<evidence type="ECO:0000259" key="3">
    <source>
        <dbReference type="Pfam" id="PF21530"/>
    </source>
</evidence>
<evidence type="ECO:0000313" key="4">
    <source>
        <dbReference type="Proteomes" id="UP001652625"/>
    </source>
</evidence>
<dbReference type="InterPro" id="IPR051055">
    <property type="entry name" value="PIF1_helicase"/>
</dbReference>
<feature type="domain" description="DNA helicase Pif1-like 2B" evidence="3">
    <location>
        <begin position="332"/>
        <end position="365"/>
    </location>
</feature>
<feature type="domain" description="DNA helicase Pif1-like DEAD-box helicase" evidence="2">
    <location>
        <begin position="114"/>
        <end position="187"/>
    </location>
</feature>
<dbReference type="SUPFAM" id="SSF52540">
    <property type="entry name" value="P-loop containing nucleoside triphosphate hydrolases"/>
    <property type="match status" value="2"/>
</dbReference>
<keyword evidence="1" id="KW-0233">DNA recombination</keyword>
<dbReference type="RefSeq" id="XP_065662588.1">
    <property type="nucleotide sequence ID" value="XM_065806516.1"/>
</dbReference>
<dbReference type="GeneID" id="136085228"/>
<dbReference type="Pfam" id="PF05970">
    <property type="entry name" value="PIF1"/>
    <property type="match status" value="2"/>
</dbReference>
<organism evidence="4 5">
    <name type="scientific">Hydra vulgaris</name>
    <name type="common">Hydra</name>
    <name type="synonym">Hydra attenuata</name>
    <dbReference type="NCBI Taxonomy" id="6087"/>
    <lineage>
        <taxon>Eukaryota</taxon>
        <taxon>Metazoa</taxon>
        <taxon>Cnidaria</taxon>
        <taxon>Hydrozoa</taxon>
        <taxon>Hydroidolina</taxon>
        <taxon>Anthoathecata</taxon>
        <taxon>Aplanulata</taxon>
        <taxon>Hydridae</taxon>
        <taxon>Hydra</taxon>
    </lineage>
</organism>
<keyword evidence="1" id="KW-0547">Nucleotide-binding</keyword>
<keyword evidence="1" id="KW-0347">Helicase</keyword>
<name>A0ABM4CLC0_HYDVU</name>
<comment type="similarity">
    <text evidence="1">Belongs to the helicase family.</text>
</comment>
<protein>
    <recommendedName>
        <fullName evidence="1">ATP-dependent DNA helicase</fullName>
        <ecNumber evidence="1">5.6.2.3</ecNumber>
    </recommendedName>
</protein>
<dbReference type="PANTHER" id="PTHR47642">
    <property type="entry name" value="ATP-DEPENDENT DNA HELICASE"/>
    <property type="match status" value="1"/>
</dbReference>
<dbReference type="InterPro" id="IPR027417">
    <property type="entry name" value="P-loop_NTPase"/>
</dbReference>
<reference evidence="5" key="1">
    <citation type="submission" date="2025-08" db="UniProtKB">
        <authorList>
            <consortium name="RefSeq"/>
        </authorList>
    </citation>
    <scope>IDENTIFICATION</scope>
</reference>